<evidence type="ECO:0000256" key="1">
    <source>
        <dbReference type="ARBA" id="ARBA00023157"/>
    </source>
</evidence>
<gene>
    <name evidence="2" type="ORF">HGUI_03208</name>
</gene>
<dbReference type="GO" id="GO:0006801">
    <property type="term" value="P:superoxide metabolic process"/>
    <property type="evidence" value="ECO:0007669"/>
    <property type="project" value="InterPro"/>
</dbReference>
<dbReference type="AlphaFoldDB" id="A0A1L0B3E7"/>
<dbReference type="SUPFAM" id="SSF55008">
    <property type="entry name" value="HMA, heavy metal-associated domain"/>
    <property type="match status" value="1"/>
</dbReference>
<evidence type="ECO:0000313" key="3">
    <source>
        <dbReference type="Proteomes" id="UP000183365"/>
    </source>
</evidence>
<dbReference type="VEuPathDB" id="FungiDB:HGUI_03208"/>
<dbReference type="Proteomes" id="UP000183365">
    <property type="component" value="Unassembled WGS sequence"/>
</dbReference>
<sequence length="279" mass="30588">MSEKDLTFEATYLVNNIHCESCEESCKKALHEISDANIKNYDMKKNDSGEDVLIIESNISPYNLITKLQSIGKDAVLRGTSSSLKQTQDLGACVSILESISPSENISNLRENATATSIINSETVLGIRSIESIRGIIRAIEMNGSNKDPNSKNPLWIDAALTRLPDLNAVYNVNLHKFGNLQSYDTLGPIFKSIKVNLLNGGAFMSLNDERDHKENKAVSLIDLVGRGVSICDEKNETCYAIGLWARSSGLWGNSKKVCACSGKTVWEERKDALEAGIV</sequence>
<keyword evidence="3" id="KW-1185">Reference proteome</keyword>
<protein>
    <submittedName>
        <fullName evidence="2">Uncharacterized protein</fullName>
    </submittedName>
</protein>
<proteinExistence type="predicted"/>
<keyword evidence="1" id="KW-1015">Disulfide bond</keyword>
<reference evidence="3" key="1">
    <citation type="submission" date="2016-11" db="EMBL/GenBank/DDBJ databases">
        <authorList>
            <person name="Guldener U."/>
        </authorList>
    </citation>
    <scope>NUCLEOTIDE SEQUENCE [LARGE SCALE GENOMIC DNA]</scope>
</reference>
<dbReference type="GO" id="GO:0046872">
    <property type="term" value="F:metal ion binding"/>
    <property type="evidence" value="ECO:0007669"/>
    <property type="project" value="InterPro"/>
</dbReference>
<evidence type="ECO:0000313" key="2">
    <source>
        <dbReference type="EMBL" id="SGZ41008.1"/>
    </source>
</evidence>
<dbReference type="InterPro" id="IPR036163">
    <property type="entry name" value="HMA_dom_sf"/>
</dbReference>
<dbReference type="InterPro" id="IPR036423">
    <property type="entry name" value="SOD-like_Cu/Zn_dom_sf"/>
</dbReference>
<organism evidence="2 3">
    <name type="scientific">Hanseniaspora guilliermondii</name>
    <dbReference type="NCBI Taxonomy" id="56406"/>
    <lineage>
        <taxon>Eukaryota</taxon>
        <taxon>Fungi</taxon>
        <taxon>Dikarya</taxon>
        <taxon>Ascomycota</taxon>
        <taxon>Saccharomycotina</taxon>
        <taxon>Saccharomycetes</taxon>
        <taxon>Saccharomycodales</taxon>
        <taxon>Saccharomycodaceae</taxon>
        <taxon>Hanseniaspora</taxon>
    </lineage>
</organism>
<dbReference type="Gene3D" id="3.30.70.100">
    <property type="match status" value="1"/>
</dbReference>
<dbReference type="OrthoDB" id="666972at2759"/>
<dbReference type="EMBL" id="FQNF01000074">
    <property type="protein sequence ID" value="SGZ41008.1"/>
    <property type="molecule type" value="Genomic_DNA"/>
</dbReference>
<accession>A0A1L0B3E7</accession>
<name>A0A1L0B3E7_9ASCO</name>
<dbReference type="SUPFAM" id="SSF49329">
    <property type="entry name" value="Cu,Zn superoxide dismutase-like"/>
    <property type="match status" value="1"/>
</dbReference>